<keyword evidence="5" id="KW-0238">DNA-binding</keyword>
<dbReference type="Proteomes" id="UP000325577">
    <property type="component" value="Linkage Group LG12"/>
</dbReference>
<dbReference type="GO" id="GO:0008270">
    <property type="term" value="F:zinc ion binding"/>
    <property type="evidence" value="ECO:0007669"/>
    <property type="project" value="UniProtKB-KW"/>
</dbReference>
<evidence type="ECO:0000313" key="10">
    <source>
        <dbReference type="Proteomes" id="UP000325577"/>
    </source>
</evidence>
<name>A0A5J5BJI8_9ASTE</name>
<evidence type="ECO:0000259" key="8">
    <source>
        <dbReference type="Pfam" id="PF14372"/>
    </source>
</evidence>
<dbReference type="InterPro" id="IPR025525">
    <property type="entry name" value="hAT-like_transposase_RNase-H"/>
</dbReference>
<keyword evidence="3" id="KW-0863">Zinc-finger</keyword>
<evidence type="ECO:0000256" key="2">
    <source>
        <dbReference type="ARBA" id="ARBA00022723"/>
    </source>
</evidence>
<keyword evidence="6" id="KW-0539">Nucleus</keyword>
<keyword evidence="10" id="KW-1185">Reference proteome</keyword>
<dbReference type="PANTHER" id="PTHR46481">
    <property type="entry name" value="ZINC FINGER BED DOMAIN-CONTAINING PROTEIN 4"/>
    <property type="match status" value="1"/>
</dbReference>
<dbReference type="SUPFAM" id="SSF53098">
    <property type="entry name" value="Ribonuclease H-like"/>
    <property type="match status" value="1"/>
</dbReference>
<dbReference type="InterPro" id="IPR052035">
    <property type="entry name" value="ZnF_BED_domain_contain"/>
</dbReference>
<reference evidence="9 10" key="1">
    <citation type="submission" date="2019-09" db="EMBL/GenBank/DDBJ databases">
        <title>A chromosome-level genome assembly of the Chinese tupelo Nyssa sinensis.</title>
        <authorList>
            <person name="Yang X."/>
            <person name="Kang M."/>
            <person name="Yang Y."/>
            <person name="Xiong H."/>
            <person name="Wang M."/>
            <person name="Zhang Z."/>
            <person name="Wang Z."/>
            <person name="Wu H."/>
            <person name="Ma T."/>
            <person name="Liu J."/>
            <person name="Xi Z."/>
        </authorList>
    </citation>
    <scope>NUCLEOTIDE SEQUENCE [LARGE SCALE GENOMIC DNA]</scope>
    <source>
        <strain evidence="9">J267</strain>
        <tissue evidence="9">Leaf</tissue>
    </source>
</reference>
<keyword evidence="2" id="KW-0479">Metal-binding</keyword>
<dbReference type="GO" id="GO:0005634">
    <property type="term" value="C:nucleus"/>
    <property type="evidence" value="ECO:0007669"/>
    <property type="project" value="UniProtKB-SubCell"/>
</dbReference>
<evidence type="ECO:0000256" key="4">
    <source>
        <dbReference type="ARBA" id="ARBA00022833"/>
    </source>
</evidence>
<evidence type="ECO:0000256" key="3">
    <source>
        <dbReference type="ARBA" id="ARBA00022771"/>
    </source>
</evidence>
<sequence length="297" mass="34093">MEDIDQDGIDVGGISNDERNNGNDEGNNENMGNETNDTQNEDADPHKHAFQRKPRKRTSTIWNDFEEVIDADGSKKKCFIEWGIEDKVSTITVDNARYNDVALRILKDNFTLKKKLSFGGRIFHVHCCAYIINLLVQDGIKEVKGIVDIVREGVKYLIAYPRMIQFSDIAKQLQLSSKKLILDCPTHWNSTYMMLATALEYREVFPRYQDRDPSFIYVPSVEDWVKVEHVCDFLGTFNVVTNIISGTEYPTANLFLSELWMIKVLLNEKSADDNEFIRAMASMMKAKFDKYGVNVTC</sequence>
<evidence type="ECO:0000256" key="5">
    <source>
        <dbReference type="ARBA" id="ARBA00023125"/>
    </source>
</evidence>
<dbReference type="Pfam" id="PF14372">
    <property type="entry name" value="hAT-like_RNase-H"/>
    <property type="match status" value="1"/>
</dbReference>
<dbReference type="GO" id="GO:0003677">
    <property type="term" value="F:DNA binding"/>
    <property type="evidence" value="ECO:0007669"/>
    <property type="project" value="UniProtKB-KW"/>
</dbReference>
<organism evidence="9 10">
    <name type="scientific">Nyssa sinensis</name>
    <dbReference type="NCBI Taxonomy" id="561372"/>
    <lineage>
        <taxon>Eukaryota</taxon>
        <taxon>Viridiplantae</taxon>
        <taxon>Streptophyta</taxon>
        <taxon>Embryophyta</taxon>
        <taxon>Tracheophyta</taxon>
        <taxon>Spermatophyta</taxon>
        <taxon>Magnoliopsida</taxon>
        <taxon>eudicotyledons</taxon>
        <taxon>Gunneridae</taxon>
        <taxon>Pentapetalae</taxon>
        <taxon>asterids</taxon>
        <taxon>Cornales</taxon>
        <taxon>Nyssaceae</taxon>
        <taxon>Nyssa</taxon>
    </lineage>
</organism>
<feature type="domain" description="hAT-like transposase RNase-H fold" evidence="8">
    <location>
        <begin position="245"/>
        <end position="292"/>
    </location>
</feature>
<evidence type="ECO:0000256" key="1">
    <source>
        <dbReference type="ARBA" id="ARBA00004123"/>
    </source>
</evidence>
<gene>
    <name evidence="9" type="ORF">F0562_023988</name>
</gene>
<dbReference type="PANTHER" id="PTHR46481:SF10">
    <property type="entry name" value="ZINC FINGER BED DOMAIN-CONTAINING PROTEIN 39"/>
    <property type="match status" value="1"/>
</dbReference>
<accession>A0A5J5BJI8</accession>
<dbReference type="AlphaFoldDB" id="A0A5J5BJI8"/>
<feature type="compositionally biased region" description="Low complexity" evidence="7">
    <location>
        <begin position="23"/>
        <end position="37"/>
    </location>
</feature>
<protein>
    <recommendedName>
        <fullName evidence="8">hAT-like transposase RNase-H fold domain-containing protein</fullName>
    </recommendedName>
</protein>
<proteinExistence type="predicted"/>
<dbReference type="EMBL" id="CM018035">
    <property type="protein sequence ID" value="KAA8542836.1"/>
    <property type="molecule type" value="Genomic_DNA"/>
</dbReference>
<dbReference type="OrthoDB" id="2610923at2759"/>
<keyword evidence="4" id="KW-0862">Zinc</keyword>
<evidence type="ECO:0000256" key="7">
    <source>
        <dbReference type="SAM" id="MobiDB-lite"/>
    </source>
</evidence>
<evidence type="ECO:0000256" key="6">
    <source>
        <dbReference type="ARBA" id="ARBA00023242"/>
    </source>
</evidence>
<evidence type="ECO:0000313" key="9">
    <source>
        <dbReference type="EMBL" id="KAA8542836.1"/>
    </source>
</evidence>
<dbReference type="InterPro" id="IPR012337">
    <property type="entry name" value="RNaseH-like_sf"/>
</dbReference>
<comment type="subcellular location">
    <subcellularLocation>
        <location evidence="1">Nucleus</location>
    </subcellularLocation>
</comment>
<feature type="region of interest" description="Disordered" evidence="7">
    <location>
        <begin position="1"/>
        <end position="55"/>
    </location>
</feature>